<name>A0ABT9P935_9ACTN</name>
<dbReference type="RefSeq" id="WP_307247176.1">
    <property type="nucleotide sequence ID" value="NZ_JAUSQZ010000001.1"/>
</dbReference>
<sequence length="369" mass="38395">MSYLTALAVRRGGGEDGDRQLLALLTDLQNTVAARQQTDVFLRRLQEDVVAGEVDRSTQGRLQRALDDGFGGDPDFGRRVTDLLNRIEAMDARRETSLLTETARSLKGSPGLEGAIRARGDYARSASGLLAPALIAGGVAVVVVAGAVIIIRPGDATPRPETTSAASPARSSTSPAAVGSGAAPQYGESVAFRSPDGFTYQIRATGLEQTTERQGDSAAPGTSFLALTISERNLSVDRMAPGQLADKYGAGAVAVSFPSTAVSPASTASDERSCSVAGASEPGYLVQEDAARGRPVGSCMYQLSWVPELSQASTRLSADGDPYTEIPAGGSNALRMLSTAAFNESIESAAASVYVTFAESEDWITVPEP</sequence>
<protein>
    <submittedName>
        <fullName evidence="3">Uncharacterized protein</fullName>
    </submittedName>
</protein>
<evidence type="ECO:0000313" key="3">
    <source>
        <dbReference type="EMBL" id="MDP9829204.1"/>
    </source>
</evidence>
<proteinExistence type="predicted"/>
<gene>
    <name evidence="3" type="ORF">J2S57_004953</name>
</gene>
<evidence type="ECO:0000256" key="1">
    <source>
        <dbReference type="SAM" id="MobiDB-lite"/>
    </source>
</evidence>
<reference evidence="3 4" key="1">
    <citation type="submission" date="2023-07" db="EMBL/GenBank/DDBJ databases">
        <title>Sequencing the genomes of 1000 actinobacteria strains.</title>
        <authorList>
            <person name="Klenk H.-P."/>
        </authorList>
    </citation>
    <scope>NUCLEOTIDE SEQUENCE [LARGE SCALE GENOMIC DNA]</scope>
    <source>
        <strain evidence="3 4">DSM 44388</strain>
    </source>
</reference>
<dbReference type="EMBL" id="JAUSQZ010000001">
    <property type="protein sequence ID" value="MDP9829204.1"/>
    <property type="molecule type" value="Genomic_DNA"/>
</dbReference>
<keyword evidence="2" id="KW-0472">Membrane</keyword>
<evidence type="ECO:0000256" key="2">
    <source>
        <dbReference type="SAM" id="Phobius"/>
    </source>
</evidence>
<accession>A0ABT9P935</accession>
<feature type="region of interest" description="Disordered" evidence="1">
    <location>
        <begin position="154"/>
        <end position="183"/>
    </location>
</feature>
<keyword evidence="2" id="KW-0812">Transmembrane</keyword>
<comment type="caution">
    <text evidence="3">The sequence shown here is derived from an EMBL/GenBank/DDBJ whole genome shotgun (WGS) entry which is preliminary data.</text>
</comment>
<dbReference type="Proteomes" id="UP001235712">
    <property type="component" value="Unassembled WGS sequence"/>
</dbReference>
<keyword evidence="4" id="KW-1185">Reference proteome</keyword>
<feature type="transmembrane region" description="Helical" evidence="2">
    <location>
        <begin position="129"/>
        <end position="151"/>
    </location>
</feature>
<evidence type="ECO:0000313" key="4">
    <source>
        <dbReference type="Proteomes" id="UP001235712"/>
    </source>
</evidence>
<keyword evidence="2" id="KW-1133">Transmembrane helix</keyword>
<feature type="compositionally biased region" description="Low complexity" evidence="1">
    <location>
        <begin position="160"/>
        <end position="177"/>
    </location>
</feature>
<organism evidence="3 4">
    <name type="scientific">Kineosporia succinea</name>
    <dbReference type="NCBI Taxonomy" id="84632"/>
    <lineage>
        <taxon>Bacteria</taxon>
        <taxon>Bacillati</taxon>
        <taxon>Actinomycetota</taxon>
        <taxon>Actinomycetes</taxon>
        <taxon>Kineosporiales</taxon>
        <taxon>Kineosporiaceae</taxon>
        <taxon>Kineosporia</taxon>
    </lineage>
</organism>